<dbReference type="EMBL" id="CP000471">
    <property type="protein sequence ID" value="ABK44046.1"/>
    <property type="molecule type" value="Genomic_DNA"/>
</dbReference>
<dbReference type="STRING" id="156889.Mmc1_1537"/>
<dbReference type="InterPro" id="IPR036890">
    <property type="entry name" value="HATPase_C_sf"/>
</dbReference>
<dbReference type="SUPFAM" id="SSF55874">
    <property type="entry name" value="ATPase domain of HSP90 chaperone/DNA topoisomerase II/histidine kinase"/>
    <property type="match status" value="1"/>
</dbReference>
<evidence type="ECO:0000313" key="5">
    <source>
        <dbReference type="Proteomes" id="UP000002586"/>
    </source>
</evidence>
<dbReference type="PROSITE" id="PS50110">
    <property type="entry name" value="RESPONSE_REGULATORY"/>
    <property type="match status" value="1"/>
</dbReference>
<dbReference type="Gene3D" id="3.40.50.2300">
    <property type="match status" value="1"/>
</dbReference>
<dbReference type="InterPro" id="IPR001789">
    <property type="entry name" value="Sig_transdc_resp-reg_receiver"/>
</dbReference>
<dbReference type="SMART" id="SM00448">
    <property type="entry name" value="REC"/>
    <property type="match status" value="1"/>
</dbReference>
<dbReference type="HOGENOM" id="CLU_073056_0_0_5"/>
<proteinExistence type="predicted"/>
<dbReference type="CDD" id="cd17574">
    <property type="entry name" value="REC_OmpR"/>
    <property type="match status" value="1"/>
</dbReference>
<evidence type="ECO:0000259" key="3">
    <source>
        <dbReference type="PROSITE" id="PS50110"/>
    </source>
</evidence>
<reference evidence="4 5" key="2">
    <citation type="journal article" date="2012" name="Int. J. Syst. Evol. Microbiol.">
        <title>Magnetococcus marinus gen. nov., sp. nov., a marine, magnetotactic bacterium that represents a novel lineage (Magnetococcaceae fam. nov.; Magnetococcales ord. nov.) at the base of the Alphaproteobacteria.</title>
        <authorList>
            <person name="Bazylinski D.A."/>
            <person name="Williams T.J."/>
            <person name="Lefevre C.T."/>
            <person name="Berg R.J."/>
            <person name="Zhang C.L."/>
            <person name="Bowser S.S."/>
            <person name="Dean A.J."/>
            <person name="Beveridge T.J."/>
        </authorList>
    </citation>
    <scope>NUCLEOTIDE SEQUENCE [LARGE SCALE GENOMIC DNA]</scope>
    <source>
        <strain evidence="5">ATCC BAA-1437 / JCM 17883 / MC-1</strain>
    </source>
</reference>
<dbReference type="KEGG" id="mgm:Mmc1_1537"/>
<dbReference type="InterPro" id="IPR050595">
    <property type="entry name" value="Bact_response_regulator"/>
</dbReference>
<dbReference type="eggNOG" id="COG0745">
    <property type="taxonomic scope" value="Bacteria"/>
</dbReference>
<evidence type="ECO:0000256" key="1">
    <source>
        <dbReference type="ARBA" id="ARBA00022553"/>
    </source>
</evidence>
<name>A0L7V3_MAGMM</name>
<feature type="modified residue" description="4-aspartylphosphate" evidence="2">
    <location>
        <position position="67"/>
    </location>
</feature>
<evidence type="ECO:0000256" key="2">
    <source>
        <dbReference type="PROSITE-ProRule" id="PRU00169"/>
    </source>
</evidence>
<dbReference type="InterPro" id="IPR011006">
    <property type="entry name" value="CheY-like_superfamily"/>
</dbReference>
<dbReference type="AlphaFoldDB" id="A0L7V3"/>
<reference evidence="5" key="1">
    <citation type="journal article" date="2009" name="Appl. Environ. Microbiol.">
        <title>Complete genome sequence of the chemolithoautotrophic marine magnetotactic coccus strain MC-1.</title>
        <authorList>
            <person name="Schubbe S."/>
            <person name="Williams T.J."/>
            <person name="Xie G."/>
            <person name="Kiss H.E."/>
            <person name="Brettin T.S."/>
            <person name="Martinez D."/>
            <person name="Ross C.A."/>
            <person name="Schuler D."/>
            <person name="Cox B.L."/>
            <person name="Nealson K.H."/>
            <person name="Bazylinski D.A."/>
        </authorList>
    </citation>
    <scope>NUCLEOTIDE SEQUENCE [LARGE SCALE GENOMIC DNA]</scope>
    <source>
        <strain evidence="5">ATCC BAA-1437 / JCM 17883 / MC-1</strain>
    </source>
</reference>
<dbReference type="PANTHER" id="PTHR44591">
    <property type="entry name" value="STRESS RESPONSE REGULATOR PROTEIN 1"/>
    <property type="match status" value="1"/>
</dbReference>
<dbReference type="PANTHER" id="PTHR44591:SF3">
    <property type="entry name" value="RESPONSE REGULATORY DOMAIN-CONTAINING PROTEIN"/>
    <property type="match status" value="1"/>
</dbReference>
<dbReference type="Gene3D" id="3.30.565.10">
    <property type="entry name" value="Histidine kinase-like ATPase, C-terminal domain"/>
    <property type="match status" value="1"/>
</dbReference>
<accession>A0L7V3</accession>
<dbReference type="Pfam" id="PF00072">
    <property type="entry name" value="Response_reg"/>
    <property type="match status" value="1"/>
</dbReference>
<dbReference type="Proteomes" id="UP000002586">
    <property type="component" value="Chromosome"/>
</dbReference>
<organism evidence="4 5">
    <name type="scientific">Magnetococcus marinus (strain ATCC BAA-1437 / JCM 17883 / MC-1)</name>
    <dbReference type="NCBI Taxonomy" id="156889"/>
    <lineage>
        <taxon>Bacteria</taxon>
        <taxon>Pseudomonadati</taxon>
        <taxon>Pseudomonadota</taxon>
        <taxon>Magnetococcia</taxon>
        <taxon>Magnetococcales</taxon>
        <taxon>Magnetococcaceae</taxon>
        <taxon>Magnetococcus</taxon>
    </lineage>
</organism>
<evidence type="ECO:0000313" key="4">
    <source>
        <dbReference type="EMBL" id="ABK44046.1"/>
    </source>
</evidence>
<sequence>MDDVLAKGKKMGSKGVVLAVDDDPLNLELIEELLDEVGYEVHLAKDGTEALAWLEKNPTLPDVVLLDRMMPGLDGIEVLKQMKQSAQLDRIPVIFQTAKSSEDAVREGLEAGAFYYITKPFNEDALLAVVATACEEHRAYSNLLNEVRKTVSGLKLMQQGVFELRTLEQMVDLTGLLSTLCPHPESVVVGLYELLINAVEHGNLGITYREKSQLNLEGRWHEEVERRLNLPQFAERKVRIEYGRDTQHCYFIIQDEGNGFDWEQYLEFSPERAFDTHGRGIAMSKLMSFSKLTYMGNGNTVRAEIALDHEA</sequence>
<dbReference type="GO" id="GO:0000160">
    <property type="term" value="P:phosphorelay signal transduction system"/>
    <property type="evidence" value="ECO:0007669"/>
    <property type="project" value="InterPro"/>
</dbReference>
<dbReference type="SUPFAM" id="SSF52172">
    <property type="entry name" value="CheY-like"/>
    <property type="match status" value="1"/>
</dbReference>
<keyword evidence="5" id="KW-1185">Reference proteome</keyword>
<dbReference type="eggNOG" id="COG2172">
    <property type="taxonomic scope" value="Bacteria"/>
</dbReference>
<keyword evidence="1 2" id="KW-0597">Phosphoprotein</keyword>
<gene>
    <name evidence="4" type="ordered locus">Mmc1_1537</name>
</gene>
<dbReference type="CDD" id="cd16936">
    <property type="entry name" value="HATPase_RsbW-like"/>
    <property type="match status" value="1"/>
</dbReference>
<feature type="domain" description="Response regulatory" evidence="3">
    <location>
        <begin position="16"/>
        <end position="134"/>
    </location>
</feature>
<protein>
    <submittedName>
        <fullName evidence="4">Response regulator receiver protein</fullName>
    </submittedName>
</protein>